<evidence type="ECO:0008006" key="13">
    <source>
        <dbReference type="Google" id="ProtNLM"/>
    </source>
</evidence>
<dbReference type="AlphaFoldDB" id="A0A1D2A7N4"/>
<evidence type="ECO:0000256" key="7">
    <source>
        <dbReference type="ARBA" id="ARBA00022989"/>
    </source>
</evidence>
<dbReference type="EMBL" id="GDKF01003438">
    <property type="protein sequence ID" value="JAT75184.1"/>
    <property type="molecule type" value="Transcribed_RNA"/>
</dbReference>
<keyword evidence="3" id="KW-0813">Transport</keyword>
<proteinExistence type="inferred from homology"/>
<dbReference type="Pfam" id="PF00584">
    <property type="entry name" value="SecE"/>
    <property type="match status" value="1"/>
</dbReference>
<dbReference type="GO" id="GO:0006886">
    <property type="term" value="P:intracellular protein transport"/>
    <property type="evidence" value="ECO:0007669"/>
    <property type="project" value="InterPro"/>
</dbReference>
<dbReference type="NCBIfam" id="TIGR00327">
    <property type="entry name" value="secE_euk_arch"/>
    <property type="match status" value="1"/>
</dbReference>
<organism evidence="12">
    <name type="scientific">Auxenochlorella protothecoides</name>
    <name type="common">Green microalga</name>
    <name type="synonym">Chlorella protothecoides</name>
    <dbReference type="NCBI Taxonomy" id="3075"/>
    <lineage>
        <taxon>Eukaryota</taxon>
        <taxon>Viridiplantae</taxon>
        <taxon>Chlorophyta</taxon>
        <taxon>core chlorophytes</taxon>
        <taxon>Trebouxiophyceae</taxon>
        <taxon>Chlorellales</taxon>
        <taxon>Chlorellaceae</taxon>
        <taxon>Auxenochlorella</taxon>
    </lineage>
</organism>
<dbReference type="HAMAP" id="MF_00422">
    <property type="entry name" value="SecE"/>
    <property type="match status" value="1"/>
</dbReference>
<feature type="transmembrane region" description="Helical" evidence="11">
    <location>
        <begin position="105"/>
        <end position="127"/>
    </location>
</feature>
<keyword evidence="6" id="KW-0653">Protein transport</keyword>
<protein>
    <recommendedName>
        <fullName evidence="13">Protein transport protein Sec61 subunit gamma</fullName>
    </recommendedName>
</protein>
<keyword evidence="4 11" id="KW-0812">Transmembrane</keyword>
<dbReference type="PANTHER" id="PTHR12309">
    <property type="entry name" value="SEC61 GAMMA SUBUNIT"/>
    <property type="match status" value="1"/>
</dbReference>
<dbReference type="InterPro" id="IPR008158">
    <property type="entry name" value="Translocase_Sec61-g"/>
</dbReference>
<dbReference type="Gene3D" id="1.20.5.820">
    <property type="entry name" value="Preprotein translocase SecE subunit"/>
    <property type="match status" value="1"/>
</dbReference>
<feature type="region of interest" description="Disordered" evidence="10">
    <location>
        <begin position="1"/>
        <end position="54"/>
    </location>
</feature>
<feature type="compositionally biased region" description="Basic and acidic residues" evidence="10">
    <location>
        <begin position="42"/>
        <end position="51"/>
    </location>
</feature>
<evidence type="ECO:0000256" key="6">
    <source>
        <dbReference type="ARBA" id="ARBA00022927"/>
    </source>
</evidence>
<keyword evidence="9 11" id="KW-0472">Membrane</keyword>
<evidence type="ECO:0000256" key="2">
    <source>
        <dbReference type="ARBA" id="ARBA00008274"/>
    </source>
</evidence>
<evidence type="ECO:0000256" key="1">
    <source>
        <dbReference type="ARBA" id="ARBA00004389"/>
    </source>
</evidence>
<sequence>RGRSRPPAGHVGGRMGKCRSHGLPKSKTWSPLSTRAGTTWRKQQDRLKPEARTGGSCNPSFCRFKALKASATMDAAAGQVRDFAKNSIRLVKRCQKPDRSEFAKVARLTAMGFLATGLIGFFVKLVFIPINQIIIGSTASA</sequence>
<keyword evidence="8" id="KW-0811">Translocation</keyword>
<name>A0A1D2A7N4_AUXPR</name>
<keyword evidence="7 11" id="KW-1133">Transmembrane helix</keyword>
<comment type="similarity">
    <text evidence="2">Belongs to the SecE/SEC61-gamma family.</text>
</comment>
<evidence type="ECO:0000256" key="8">
    <source>
        <dbReference type="ARBA" id="ARBA00023010"/>
    </source>
</evidence>
<feature type="non-terminal residue" evidence="12">
    <location>
        <position position="1"/>
    </location>
</feature>
<evidence type="ECO:0000256" key="3">
    <source>
        <dbReference type="ARBA" id="ARBA00022448"/>
    </source>
</evidence>
<dbReference type="InterPro" id="IPR001901">
    <property type="entry name" value="Translocase_SecE/Sec61-g"/>
</dbReference>
<accession>A0A1D2A7N4</accession>
<dbReference type="GO" id="GO:0008320">
    <property type="term" value="F:protein transmembrane transporter activity"/>
    <property type="evidence" value="ECO:0007669"/>
    <property type="project" value="InterPro"/>
</dbReference>
<gene>
    <name evidence="12" type="ORF">g.7605</name>
</gene>
<evidence type="ECO:0000256" key="10">
    <source>
        <dbReference type="SAM" id="MobiDB-lite"/>
    </source>
</evidence>
<evidence type="ECO:0000256" key="5">
    <source>
        <dbReference type="ARBA" id="ARBA00022824"/>
    </source>
</evidence>
<evidence type="ECO:0000313" key="12">
    <source>
        <dbReference type="EMBL" id="JAT75184.1"/>
    </source>
</evidence>
<comment type="subcellular location">
    <subcellularLocation>
        <location evidence="1">Endoplasmic reticulum membrane</location>
        <topology evidence="1">Single-pass membrane protein</topology>
    </subcellularLocation>
</comment>
<keyword evidence="5" id="KW-0256">Endoplasmic reticulum</keyword>
<dbReference type="InterPro" id="IPR023391">
    <property type="entry name" value="Prot_translocase_SecE_dom_sf"/>
</dbReference>
<dbReference type="GO" id="GO:0006605">
    <property type="term" value="P:protein targeting"/>
    <property type="evidence" value="ECO:0007669"/>
    <property type="project" value="InterPro"/>
</dbReference>
<reference evidence="12" key="1">
    <citation type="submission" date="2015-08" db="EMBL/GenBank/DDBJ databases">
        <authorList>
            <person name="Babu N.S."/>
            <person name="Beckwith C.J."/>
            <person name="Beseler K.G."/>
            <person name="Brison A."/>
            <person name="Carone J.V."/>
            <person name="Caskin T.P."/>
            <person name="Diamond M."/>
            <person name="Durham M.E."/>
            <person name="Foxe J.M."/>
            <person name="Go M."/>
            <person name="Henderson B.A."/>
            <person name="Jones I.B."/>
            <person name="McGettigan J.A."/>
            <person name="Micheletti S.J."/>
            <person name="Nasrallah M.E."/>
            <person name="Ortiz D."/>
            <person name="Piller C.R."/>
            <person name="Privatt S.R."/>
            <person name="Schneider S.L."/>
            <person name="Sharp S."/>
            <person name="Smith T.C."/>
            <person name="Stanton J.D."/>
            <person name="Ullery H.E."/>
            <person name="Wilson R.J."/>
            <person name="Serrano M.G."/>
            <person name="Buck G."/>
            <person name="Lee V."/>
            <person name="Wang Y."/>
            <person name="Carvalho R."/>
            <person name="Voegtly L."/>
            <person name="Shi R."/>
            <person name="Duckworth R."/>
            <person name="Johnson A."/>
            <person name="Loviza R."/>
            <person name="Walstead R."/>
            <person name="Shah Z."/>
            <person name="Kiflezghi M."/>
            <person name="Wade K."/>
            <person name="Ball S.L."/>
            <person name="Bradley K.W."/>
            <person name="Asai D.J."/>
            <person name="Bowman C.A."/>
            <person name="Russell D.A."/>
            <person name="Pope W.H."/>
            <person name="Jacobs-Sera D."/>
            <person name="Hendrix R.W."/>
            <person name="Hatfull G.F."/>
        </authorList>
    </citation>
    <scope>NUCLEOTIDE SEQUENCE</scope>
</reference>
<dbReference type="GO" id="GO:0005789">
    <property type="term" value="C:endoplasmic reticulum membrane"/>
    <property type="evidence" value="ECO:0007669"/>
    <property type="project" value="UniProtKB-SubCell"/>
</dbReference>
<evidence type="ECO:0000256" key="9">
    <source>
        <dbReference type="ARBA" id="ARBA00023136"/>
    </source>
</evidence>
<evidence type="ECO:0000256" key="11">
    <source>
        <dbReference type="SAM" id="Phobius"/>
    </source>
</evidence>
<feature type="compositionally biased region" description="Polar residues" evidence="10">
    <location>
        <begin position="27"/>
        <end position="41"/>
    </location>
</feature>
<evidence type="ECO:0000256" key="4">
    <source>
        <dbReference type="ARBA" id="ARBA00022692"/>
    </source>
</evidence>
<dbReference type="SUPFAM" id="SSF103456">
    <property type="entry name" value="Preprotein translocase SecE subunit"/>
    <property type="match status" value="1"/>
</dbReference>